<keyword evidence="1" id="KW-0472">Membrane</keyword>
<keyword evidence="1" id="KW-0812">Transmembrane</keyword>
<evidence type="ECO:0000256" key="1">
    <source>
        <dbReference type="SAM" id="Phobius"/>
    </source>
</evidence>
<sequence length="355" mass="39495">MSGGILAKKMNKIMHEKSGLFWNFLSGISLLAIDLYVISYGIRTETPVLNFPLLFLLHSLAIFVVLPSVLFSKIPLRGGVRKGEVLIFVGGFTLLLGFLFVPRSLVVAESGLMIFLGVWVIKKILKKHYLSQSSLGNIFFWGFLLTILTGILLGLTLARPMIDPIPFRGILLHGFTGIAFTLTAFSVIFSSSNNRHLSDTRWIWASALYLSGITCLFTLPLIKNIQFWIILSLFFLLFTFLTGYQFLHDQSSLGILFIGGGIMILLSSGWKASPGASMTFFLLAWLYLLGGMSLSSKKVGKVTGTIGTFLFLFGVWNSQKELLYIGFLGHFITLLSSVTIPFFHKLDHRVEKSSL</sequence>
<keyword evidence="1" id="KW-1133">Transmembrane helix</keyword>
<accession>A0A094W8H2</accession>
<comment type="caution">
    <text evidence="2">The sequence shown here is derived from an EMBL/GenBank/DDBJ whole genome shotgun (WGS) entry which is preliminary data.</text>
</comment>
<feature type="transmembrane region" description="Helical" evidence="1">
    <location>
        <begin position="322"/>
        <end position="343"/>
    </location>
</feature>
<organism evidence="2 3">
    <name type="scientific">Leptospirillum ferriphilum</name>
    <dbReference type="NCBI Taxonomy" id="178606"/>
    <lineage>
        <taxon>Bacteria</taxon>
        <taxon>Pseudomonadati</taxon>
        <taxon>Nitrospirota</taxon>
        <taxon>Nitrospiria</taxon>
        <taxon>Nitrospirales</taxon>
        <taxon>Nitrospiraceae</taxon>
        <taxon>Leptospirillum</taxon>
    </lineage>
</organism>
<dbReference type="AlphaFoldDB" id="A0A094W8H2"/>
<reference evidence="2 3" key="1">
    <citation type="submission" date="2014-06" db="EMBL/GenBank/DDBJ databases">
        <title>Draft genome sequence of iron oxidizing acidophile Leptospirillum ferriphilum DSM14647.</title>
        <authorList>
            <person name="Cardenas J.P."/>
            <person name="Lazcano M."/>
            <person name="Ossandon F.J."/>
            <person name="Corbett M."/>
            <person name="Holmes D.S."/>
            <person name="Watkin E."/>
        </authorList>
    </citation>
    <scope>NUCLEOTIDE SEQUENCE [LARGE SCALE GENOMIC DNA]</scope>
    <source>
        <strain evidence="2 3">DSM 14647</strain>
    </source>
</reference>
<name>A0A094W8H2_9BACT</name>
<evidence type="ECO:0000313" key="3">
    <source>
        <dbReference type="Proteomes" id="UP000029452"/>
    </source>
</evidence>
<evidence type="ECO:0000313" key="2">
    <source>
        <dbReference type="EMBL" id="KGA92785.1"/>
    </source>
</evidence>
<feature type="transmembrane region" description="Helical" evidence="1">
    <location>
        <begin position="202"/>
        <end position="219"/>
    </location>
</feature>
<gene>
    <name evidence="2" type="ORF">LptCag_1619</name>
</gene>
<protein>
    <recommendedName>
        <fullName evidence="4">DUF2157 domain-containing protein</fullName>
    </recommendedName>
</protein>
<dbReference type="PATRIC" id="fig|178606.4.peg.2376"/>
<feature type="transmembrane region" description="Helical" evidence="1">
    <location>
        <begin position="170"/>
        <end position="190"/>
    </location>
</feature>
<proteinExistence type="predicted"/>
<evidence type="ECO:0008006" key="4">
    <source>
        <dbReference type="Google" id="ProtNLM"/>
    </source>
</evidence>
<dbReference type="EMBL" id="JPGK01000011">
    <property type="protein sequence ID" value="KGA92785.1"/>
    <property type="molecule type" value="Genomic_DNA"/>
</dbReference>
<feature type="transmembrane region" description="Helical" evidence="1">
    <location>
        <begin position="107"/>
        <end position="125"/>
    </location>
</feature>
<feature type="transmembrane region" description="Helical" evidence="1">
    <location>
        <begin position="83"/>
        <end position="101"/>
    </location>
</feature>
<feature type="transmembrane region" description="Helical" evidence="1">
    <location>
        <begin position="20"/>
        <end position="42"/>
    </location>
</feature>
<feature type="transmembrane region" description="Helical" evidence="1">
    <location>
        <begin position="225"/>
        <end position="246"/>
    </location>
</feature>
<feature type="transmembrane region" description="Helical" evidence="1">
    <location>
        <begin position="253"/>
        <end position="270"/>
    </location>
</feature>
<feature type="transmembrane region" description="Helical" evidence="1">
    <location>
        <begin position="276"/>
        <end position="292"/>
    </location>
</feature>
<dbReference type="Proteomes" id="UP000029452">
    <property type="component" value="Unassembled WGS sequence"/>
</dbReference>
<feature type="transmembrane region" description="Helical" evidence="1">
    <location>
        <begin position="48"/>
        <end position="71"/>
    </location>
</feature>
<feature type="transmembrane region" description="Helical" evidence="1">
    <location>
        <begin position="137"/>
        <end position="158"/>
    </location>
</feature>